<name>A0AA38GNV4_TAXCH</name>
<comment type="caution">
    <text evidence="2">The sequence shown here is derived from an EMBL/GenBank/DDBJ whole genome shotgun (WGS) entry which is preliminary data.</text>
</comment>
<dbReference type="PANTHER" id="PTHR31650">
    <property type="entry name" value="O-ACYLTRANSFERASE (WSD1-LIKE) FAMILY PROTEIN"/>
    <property type="match status" value="1"/>
</dbReference>
<proteinExistence type="predicted"/>
<dbReference type="GO" id="GO:0005886">
    <property type="term" value="C:plasma membrane"/>
    <property type="evidence" value="ECO:0007669"/>
    <property type="project" value="TreeGrafter"/>
</dbReference>
<dbReference type="InterPro" id="IPR009721">
    <property type="entry name" value="O-acyltransferase_WSD1_C"/>
</dbReference>
<keyword evidence="3" id="KW-1185">Reference proteome</keyword>
<dbReference type="OMA" id="HATTKCM"/>
<feature type="domain" description="O-acyltransferase WSD1 C-terminal" evidence="1">
    <location>
        <begin position="49"/>
        <end position="139"/>
    </location>
</feature>
<feature type="non-terminal residue" evidence="2">
    <location>
        <position position="1"/>
    </location>
</feature>
<dbReference type="Pfam" id="PF06974">
    <property type="entry name" value="WS_DGAT_C"/>
    <property type="match status" value="1"/>
</dbReference>
<gene>
    <name evidence="2" type="ORF">KI387_005530</name>
</gene>
<feature type="non-terminal residue" evidence="2">
    <location>
        <position position="140"/>
    </location>
</feature>
<dbReference type="GO" id="GO:0008374">
    <property type="term" value="F:O-acyltransferase activity"/>
    <property type="evidence" value="ECO:0007669"/>
    <property type="project" value="InterPro"/>
</dbReference>
<evidence type="ECO:0000259" key="1">
    <source>
        <dbReference type="Pfam" id="PF06974"/>
    </source>
</evidence>
<sequence length="140" mass="15979">IVNDVVMGVVFYGFRQYCQMELSDPKQIENLRVTAMTLINTRTRRSTKVPMKKLENPLEYVQRAKHMTDKKKISLATLLISKVLTYITLFKGPEASARVMYNTLANTTLSVTNVNGPMEQLIFEGYKVKNCFFSVSGFPQ</sequence>
<dbReference type="InterPro" id="IPR045034">
    <property type="entry name" value="O-acyltransferase_WSD1-like"/>
</dbReference>
<accession>A0AA38GNV4</accession>
<organism evidence="2 3">
    <name type="scientific">Taxus chinensis</name>
    <name type="common">Chinese yew</name>
    <name type="synonym">Taxus wallichiana var. chinensis</name>
    <dbReference type="NCBI Taxonomy" id="29808"/>
    <lineage>
        <taxon>Eukaryota</taxon>
        <taxon>Viridiplantae</taxon>
        <taxon>Streptophyta</taxon>
        <taxon>Embryophyta</taxon>
        <taxon>Tracheophyta</taxon>
        <taxon>Spermatophyta</taxon>
        <taxon>Pinopsida</taxon>
        <taxon>Pinidae</taxon>
        <taxon>Conifers II</taxon>
        <taxon>Cupressales</taxon>
        <taxon>Taxaceae</taxon>
        <taxon>Taxus</taxon>
    </lineage>
</organism>
<evidence type="ECO:0000313" key="2">
    <source>
        <dbReference type="EMBL" id="KAH9325352.1"/>
    </source>
</evidence>
<dbReference type="GO" id="GO:0019432">
    <property type="term" value="P:triglyceride biosynthetic process"/>
    <property type="evidence" value="ECO:0007669"/>
    <property type="project" value="TreeGrafter"/>
</dbReference>
<protein>
    <recommendedName>
        <fullName evidence="1">O-acyltransferase WSD1 C-terminal domain-containing protein</fullName>
    </recommendedName>
</protein>
<evidence type="ECO:0000313" key="3">
    <source>
        <dbReference type="Proteomes" id="UP000824469"/>
    </source>
</evidence>
<dbReference type="PANTHER" id="PTHR31650:SF34">
    <property type="entry name" value="O-ACYLTRANSFERASE WSD1-LIKE ISOFORM X1"/>
    <property type="match status" value="1"/>
</dbReference>
<reference evidence="2 3" key="1">
    <citation type="journal article" date="2021" name="Nat. Plants">
        <title>The Taxus genome provides insights into paclitaxel biosynthesis.</title>
        <authorList>
            <person name="Xiong X."/>
            <person name="Gou J."/>
            <person name="Liao Q."/>
            <person name="Li Y."/>
            <person name="Zhou Q."/>
            <person name="Bi G."/>
            <person name="Li C."/>
            <person name="Du R."/>
            <person name="Wang X."/>
            <person name="Sun T."/>
            <person name="Guo L."/>
            <person name="Liang H."/>
            <person name="Lu P."/>
            <person name="Wu Y."/>
            <person name="Zhang Z."/>
            <person name="Ro D.K."/>
            <person name="Shang Y."/>
            <person name="Huang S."/>
            <person name="Yan J."/>
        </authorList>
    </citation>
    <scope>NUCLEOTIDE SEQUENCE [LARGE SCALE GENOMIC DNA]</scope>
    <source>
        <strain evidence="2">Ta-2019</strain>
    </source>
</reference>
<dbReference type="Proteomes" id="UP000824469">
    <property type="component" value="Unassembled WGS sequence"/>
</dbReference>
<dbReference type="AlphaFoldDB" id="A0AA38GNV4"/>
<dbReference type="EMBL" id="JAHRHJ020000002">
    <property type="protein sequence ID" value="KAH9325352.1"/>
    <property type="molecule type" value="Genomic_DNA"/>
</dbReference>